<feature type="domain" description="Lipocalin/cytosolic fatty-acid binding" evidence="4">
    <location>
        <begin position="6"/>
        <end position="130"/>
    </location>
</feature>
<evidence type="ECO:0000256" key="3">
    <source>
        <dbReference type="ARBA" id="ARBA00068043"/>
    </source>
</evidence>
<dbReference type="InterPro" id="IPR000566">
    <property type="entry name" value="Lipocln_cytosolic_FA-bd_dom"/>
</dbReference>
<dbReference type="Pfam" id="PF00061">
    <property type="entry name" value="Lipocalin"/>
    <property type="match status" value="1"/>
</dbReference>
<dbReference type="Proteomes" id="UP000790347">
    <property type="component" value="Unassembled WGS sequence"/>
</dbReference>
<dbReference type="AlphaFoldDB" id="A0A922I8M2"/>
<evidence type="ECO:0000313" key="7">
    <source>
        <dbReference type="Proteomes" id="UP000790347"/>
    </source>
</evidence>
<reference evidence="5" key="3">
    <citation type="journal article" date="2021" name="World Allergy Organ. J.">
        <title>Chromosome-level assembly of Dermatophagoides farinae genome and transcriptome reveals two novel allergens Der f 37 and Der f 39.</title>
        <authorList>
            <person name="Chen J."/>
            <person name="Cai Z."/>
            <person name="Fan D."/>
            <person name="Hu J."/>
            <person name="Hou Y."/>
            <person name="He Y."/>
            <person name="Zhang Z."/>
            <person name="Zhao Z."/>
            <person name="Gao P."/>
            <person name="Hu W."/>
            <person name="Sun J."/>
            <person name="Li J."/>
            <person name="Ji K."/>
        </authorList>
    </citation>
    <scope>NUCLEOTIDE SEQUENCE</scope>
    <source>
        <strain evidence="5">JKM2019</strain>
    </source>
</reference>
<dbReference type="InterPro" id="IPR031259">
    <property type="entry name" value="ILBP"/>
</dbReference>
<evidence type="ECO:0000256" key="2">
    <source>
        <dbReference type="ARBA" id="ARBA00023121"/>
    </source>
</evidence>
<evidence type="ECO:0000313" key="5">
    <source>
        <dbReference type="EMBL" id="KAH7641228.1"/>
    </source>
</evidence>
<dbReference type="EMBL" id="SDOV01000004">
    <property type="protein sequence ID" value="KAH7641228.1"/>
    <property type="molecule type" value="Genomic_DNA"/>
</dbReference>
<reference evidence="6" key="1">
    <citation type="submission" date="2013-05" db="EMBL/GenBank/DDBJ databases">
        <authorList>
            <person name="Yim A.K.Y."/>
            <person name="Chan T.F."/>
            <person name="Ji K.M."/>
            <person name="Liu X.Y."/>
            <person name="Zhou J.W."/>
            <person name="Li R.Q."/>
            <person name="Yang K.Y."/>
            <person name="Li J."/>
            <person name="Li M."/>
            <person name="Law P.T.W."/>
            <person name="Wu Y.L."/>
            <person name="Cai Z.L."/>
            <person name="Qin H."/>
            <person name="Bao Y."/>
            <person name="Leung R.K.K."/>
            <person name="Ng P.K.S."/>
            <person name="Zou J."/>
            <person name="Zhong X.J."/>
            <person name="Ran P.X."/>
            <person name="Zhong N.S."/>
            <person name="Liu Z.G."/>
            <person name="Tsui S.K.W."/>
        </authorList>
    </citation>
    <scope>NUCLEOTIDE SEQUENCE</scope>
    <source>
        <strain evidence="6">Derf</strain>
        <tissue evidence="6">Whole organism</tissue>
    </source>
</reference>
<reference evidence="6" key="4">
    <citation type="journal article" date="2022" name="Res Sq">
        <title>Comparative Genomics Reveals Insights into the Divergent Evolution of Astigmatic Mites and Household Pest Adaptations.</title>
        <authorList>
            <person name="Xiong Q."/>
            <person name="Wan A.T.-Y."/>
            <person name="Liu X.-Y."/>
            <person name="Fung C.S.-H."/>
            <person name="Xiao X."/>
            <person name="Malainual N."/>
            <person name="Hou J."/>
            <person name="Wang L."/>
            <person name="Wang M."/>
            <person name="Yang K."/>
            <person name="Cui Y."/>
            <person name="Leung E."/>
            <person name="Nong W."/>
            <person name="Shin S.-K."/>
            <person name="Au S."/>
            <person name="Jeong K.Y."/>
            <person name="Chew F.T."/>
            <person name="Hui J."/>
            <person name="Leung T.F."/>
            <person name="Tungtrongchitr A."/>
            <person name="Zhong N."/>
            <person name="Liu Z."/>
            <person name="Tsui S."/>
        </authorList>
    </citation>
    <scope>NUCLEOTIDE SEQUENCE</scope>
    <source>
        <strain evidence="6">Derf</strain>
        <tissue evidence="6">Whole organism</tissue>
    </source>
</reference>
<comment type="similarity">
    <text evidence="1">Belongs to the calycin superfamily. Fatty-acid binding protein (FABP) family.</text>
</comment>
<keyword evidence="2" id="KW-0446">Lipid-binding</keyword>
<dbReference type="Proteomes" id="UP000828236">
    <property type="component" value="Unassembled WGS sequence"/>
</dbReference>
<dbReference type="PANTHER" id="PTHR11955">
    <property type="entry name" value="FATTY ACID BINDING PROTEIN"/>
    <property type="match status" value="1"/>
</dbReference>
<dbReference type="OrthoDB" id="354351at2759"/>
<dbReference type="InterPro" id="IPR000463">
    <property type="entry name" value="Fatty_acid-bd"/>
</dbReference>
<evidence type="ECO:0000259" key="4">
    <source>
        <dbReference type="Pfam" id="PF00061"/>
    </source>
</evidence>
<protein>
    <recommendedName>
        <fullName evidence="3">Fatty acid-binding protein</fullName>
    </recommendedName>
</protein>
<evidence type="ECO:0000256" key="1">
    <source>
        <dbReference type="ARBA" id="ARBA00008390"/>
    </source>
</evidence>
<comment type="caution">
    <text evidence="6">The sequence shown here is derived from an EMBL/GenBank/DDBJ whole genome shotgun (WGS) entry which is preliminary data.</text>
</comment>
<keyword evidence="7" id="KW-1185">Reference proteome</keyword>
<dbReference type="Gene3D" id="2.40.128.20">
    <property type="match status" value="1"/>
</dbReference>
<gene>
    <name evidence="6" type="primary">FABP5_4</name>
    <name evidence="6" type="ORF">DERF_001022</name>
    <name evidence="5" type="ORF">HUG17_4272</name>
</gene>
<dbReference type="FunFam" id="2.40.128.20:FF:000001">
    <property type="entry name" value="Fatty acid-binding protein, adipocyte"/>
    <property type="match status" value="1"/>
</dbReference>
<sequence length="131" mass="15238">MVQIEGKYKLEKSEKFDEFLSELGVNFVKRNLAKRVTPVVTITKDGDYYVFKTETTVKNTEIKFKLNEEFEEMRADDVLVKTIITMEGDNRMIQIQKGDKEVKIVREFTDDGLNVIATVNGVTSVRFYKRL</sequence>
<dbReference type="EMBL" id="ASGP02000001">
    <property type="protein sequence ID" value="KAH9526969.1"/>
    <property type="molecule type" value="Genomic_DNA"/>
</dbReference>
<reference evidence="5" key="2">
    <citation type="submission" date="2020-06" db="EMBL/GenBank/DDBJ databases">
        <authorList>
            <person name="Ji K."/>
            <person name="Li J."/>
        </authorList>
    </citation>
    <scope>NUCLEOTIDE SEQUENCE</scope>
    <source>
        <strain evidence="5">JKM2019</strain>
        <tissue evidence="5">Whole body</tissue>
    </source>
</reference>
<dbReference type="SUPFAM" id="SSF50814">
    <property type="entry name" value="Lipocalins"/>
    <property type="match status" value="1"/>
</dbReference>
<evidence type="ECO:0000313" key="6">
    <source>
        <dbReference type="EMBL" id="KAH9526969.1"/>
    </source>
</evidence>
<organism evidence="6 7">
    <name type="scientific">Dermatophagoides farinae</name>
    <name type="common">American house dust mite</name>
    <dbReference type="NCBI Taxonomy" id="6954"/>
    <lineage>
        <taxon>Eukaryota</taxon>
        <taxon>Metazoa</taxon>
        <taxon>Ecdysozoa</taxon>
        <taxon>Arthropoda</taxon>
        <taxon>Chelicerata</taxon>
        <taxon>Arachnida</taxon>
        <taxon>Acari</taxon>
        <taxon>Acariformes</taxon>
        <taxon>Sarcoptiformes</taxon>
        <taxon>Astigmata</taxon>
        <taxon>Psoroptidia</taxon>
        <taxon>Analgoidea</taxon>
        <taxon>Pyroglyphidae</taxon>
        <taxon>Dermatophagoidinae</taxon>
        <taxon>Dermatophagoides</taxon>
    </lineage>
</organism>
<name>A0A922I8M2_DERFA</name>
<dbReference type="GO" id="GO:0005504">
    <property type="term" value="F:fatty acid binding"/>
    <property type="evidence" value="ECO:0007669"/>
    <property type="project" value="UniProtKB-ARBA"/>
</dbReference>
<proteinExistence type="inferred from homology"/>
<accession>A0A922I8M2</accession>
<dbReference type="PRINTS" id="PR00178">
    <property type="entry name" value="FATTYACIDBP"/>
</dbReference>
<dbReference type="InterPro" id="IPR012674">
    <property type="entry name" value="Calycin"/>
</dbReference>